<proteinExistence type="predicted"/>
<dbReference type="STRING" id="1317122.ATO12_03820"/>
<dbReference type="OrthoDB" id="750023at2"/>
<sequence length="218" mass="26401">MKKMILFIAVLLLVGTTARATDQKHSDHKDRVTKRYHNAQPIVFVEGGVQFFVYPEGDIDYRIIKRRGRSHHRNWNRNVHNSPGSYAHRRHYNNFIRYDYYGRLKKVGRNYITYDRYNRVRRIGSVSMRYNRRGLVYQIGGLYIYYKKYGRIKYVEGNVHYDGCGYCGIDGCSITHSPYYNQNWKHKHYKHNDDDDDDDDHYYKNRKRKKRYSDDDDD</sequence>
<dbReference type="EMBL" id="AQRA01000001">
    <property type="protein sequence ID" value="EZH75929.1"/>
    <property type="molecule type" value="Genomic_DNA"/>
</dbReference>
<evidence type="ECO:0000313" key="3">
    <source>
        <dbReference type="EMBL" id="EZH75929.1"/>
    </source>
</evidence>
<dbReference type="RefSeq" id="WP_034238749.1">
    <property type="nucleotide sequence ID" value="NZ_AQRA01000001.1"/>
</dbReference>
<organism evidence="3 4">
    <name type="scientific">Aquimarina atlantica</name>
    <dbReference type="NCBI Taxonomy" id="1317122"/>
    <lineage>
        <taxon>Bacteria</taxon>
        <taxon>Pseudomonadati</taxon>
        <taxon>Bacteroidota</taxon>
        <taxon>Flavobacteriia</taxon>
        <taxon>Flavobacteriales</taxon>
        <taxon>Flavobacteriaceae</taxon>
        <taxon>Aquimarina</taxon>
    </lineage>
</organism>
<keyword evidence="4" id="KW-1185">Reference proteome</keyword>
<feature type="signal peptide" evidence="2">
    <location>
        <begin position="1"/>
        <end position="20"/>
    </location>
</feature>
<name>A0A023C143_9FLAO</name>
<gene>
    <name evidence="3" type="ORF">ATO12_03820</name>
</gene>
<accession>A0A023C143</accession>
<evidence type="ECO:0000256" key="1">
    <source>
        <dbReference type="SAM" id="MobiDB-lite"/>
    </source>
</evidence>
<feature type="chain" id="PRO_5001512093" evidence="2">
    <location>
        <begin position="21"/>
        <end position="218"/>
    </location>
</feature>
<evidence type="ECO:0000313" key="4">
    <source>
        <dbReference type="Proteomes" id="UP000023541"/>
    </source>
</evidence>
<dbReference type="Proteomes" id="UP000023541">
    <property type="component" value="Unassembled WGS sequence"/>
</dbReference>
<keyword evidence="2" id="KW-0732">Signal</keyword>
<evidence type="ECO:0000256" key="2">
    <source>
        <dbReference type="SAM" id="SignalP"/>
    </source>
</evidence>
<protein>
    <submittedName>
        <fullName evidence="3">Uncharacterized protein</fullName>
    </submittedName>
</protein>
<feature type="region of interest" description="Disordered" evidence="1">
    <location>
        <begin position="190"/>
        <end position="218"/>
    </location>
</feature>
<dbReference type="eggNOG" id="ENOG502ZYAH">
    <property type="taxonomic scope" value="Bacteria"/>
</dbReference>
<comment type="caution">
    <text evidence="3">The sequence shown here is derived from an EMBL/GenBank/DDBJ whole genome shotgun (WGS) entry which is preliminary data.</text>
</comment>
<dbReference type="AlphaFoldDB" id="A0A023C143"/>
<reference evidence="3 4" key="1">
    <citation type="submission" date="2014-04" db="EMBL/GenBank/DDBJ databases">
        <title>Aquimarina sp. 22II-S11-z7 Genome Sequencing.</title>
        <authorList>
            <person name="Lai Q."/>
        </authorList>
    </citation>
    <scope>NUCLEOTIDE SEQUENCE [LARGE SCALE GENOMIC DNA]</scope>
    <source>
        <strain evidence="3 4">22II-S11-z7</strain>
    </source>
</reference>